<dbReference type="GO" id="GO:0042162">
    <property type="term" value="F:telomeric DNA binding"/>
    <property type="evidence" value="ECO:0007669"/>
    <property type="project" value="TreeGrafter"/>
</dbReference>
<evidence type="ECO:0000313" key="13">
    <source>
        <dbReference type="EMBL" id="KAF3215344.1"/>
    </source>
</evidence>
<evidence type="ECO:0000256" key="5">
    <source>
        <dbReference type="ARBA" id="ARBA00022454"/>
    </source>
</evidence>
<protein>
    <recommendedName>
        <fullName evidence="4">Telomeric repeat-binding factor 2-interacting protein 1</fullName>
    </recommendedName>
    <alternativeName>
        <fullName evidence="11">Repressor/activator protein 1 homolog</fullName>
    </alternativeName>
</protein>
<feature type="compositionally biased region" description="Acidic residues" evidence="12">
    <location>
        <begin position="314"/>
        <end position="323"/>
    </location>
</feature>
<dbReference type="CDD" id="cd11655">
    <property type="entry name" value="rap1_myb-like"/>
    <property type="match status" value="1"/>
</dbReference>
<feature type="compositionally biased region" description="Pro residues" evidence="12">
    <location>
        <begin position="611"/>
        <end position="620"/>
    </location>
</feature>
<evidence type="ECO:0000256" key="1">
    <source>
        <dbReference type="ARBA" id="ARBA00004123"/>
    </source>
</evidence>
<dbReference type="PANTHER" id="PTHR16466:SF6">
    <property type="entry name" value="TELOMERIC REPEAT-BINDING FACTOR 2-INTERACTING PROTEIN 1"/>
    <property type="match status" value="1"/>
</dbReference>
<accession>A0A6G1M0Y6</accession>
<dbReference type="Pfam" id="PF08914">
    <property type="entry name" value="Myb_Rap1"/>
    <property type="match status" value="1"/>
</dbReference>
<feature type="region of interest" description="Disordered" evidence="12">
    <location>
        <begin position="921"/>
        <end position="954"/>
    </location>
</feature>
<feature type="compositionally biased region" description="Basic and acidic residues" evidence="12">
    <location>
        <begin position="190"/>
        <end position="201"/>
    </location>
</feature>
<feature type="compositionally biased region" description="Basic and acidic residues" evidence="12">
    <location>
        <begin position="1109"/>
        <end position="1121"/>
    </location>
</feature>
<feature type="compositionally biased region" description="Acidic residues" evidence="12">
    <location>
        <begin position="861"/>
        <end position="896"/>
    </location>
</feature>
<evidence type="ECO:0000256" key="10">
    <source>
        <dbReference type="ARBA" id="ARBA00023242"/>
    </source>
</evidence>
<feature type="compositionally biased region" description="Acidic residues" evidence="12">
    <location>
        <begin position="225"/>
        <end position="234"/>
    </location>
</feature>
<comment type="caution">
    <text evidence="13">The sequence shown here is derived from an EMBL/GenBank/DDBJ whole genome shotgun (WGS) entry which is preliminary data.</text>
</comment>
<evidence type="ECO:0000256" key="7">
    <source>
        <dbReference type="ARBA" id="ARBA00023015"/>
    </source>
</evidence>
<dbReference type="GO" id="GO:0070187">
    <property type="term" value="C:shelterin complex"/>
    <property type="evidence" value="ECO:0007669"/>
    <property type="project" value="TreeGrafter"/>
</dbReference>
<dbReference type="InterPro" id="IPR038104">
    <property type="entry name" value="Rap1_C_sf"/>
</dbReference>
<feature type="region of interest" description="Disordered" evidence="12">
    <location>
        <begin position="190"/>
        <end position="235"/>
    </location>
</feature>
<dbReference type="SMART" id="SM00292">
    <property type="entry name" value="BRCT"/>
    <property type="match status" value="1"/>
</dbReference>
<dbReference type="SUPFAM" id="SSF46689">
    <property type="entry name" value="Homeodomain-like"/>
    <property type="match status" value="1"/>
</dbReference>
<feature type="region of interest" description="Disordered" evidence="12">
    <location>
        <begin position="422"/>
        <end position="449"/>
    </location>
</feature>
<feature type="compositionally biased region" description="Polar residues" evidence="12">
    <location>
        <begin position="529"/>
        <end position="547"/>
    </location>
</feature>
<keyword evidence="10" id="KW-0539">Nucleus</keyword>
<dbReference type="GO" id="GO:0010833">
    <property type="term" value="P:telomere maintenance via telomere lengthening"/>
    <property type="evidence" value="ECO:0007669"/>
    <property type="project" value="TreeGrafter"/>
</dbReference>
<dbReference type="SUPFAM" id="SSF52113">
    <property type="entry name" value="BRCT domain"/>
    <property type="match status" value="1"/>
</dbReference>
<organism evidence="13 14">
    <name type="scientific">Orbilia oligospora</name>
    <name type="common">Nematode-trapping fungus</name>
    <name type="synonym">Arthrobotrys oligospora</name>
    <dbReference type="NCBI Taxonomy" id="2813651"/>
    <lineage>
        <taxon>Eukaryota</taxon>
        <taxon>Fungi</taxon>
        <taxon>Dikarya</taxon>
        <taxon>Ascomycota</taxon>
        <taxon>Pezizomycotina</taxon>
        <taxon>Orbiliomycetes</taxon>
        <taxon>Orbiliales</taxon>
        <taxon>Orbiliaceae</taxon>
        <taxon>Orbilia</taxon>
    </lineage>
</organism>
<feature type="compositionally biased region" description="Polar residues" evidence="12">
    <location>
        <begin position="939"/>
        <end position="954"/>
    </location>
</feature>
<keyword evidence="6" id="KW-0779">Telomere</keyword>
<feature type="compositionally biased region" description="Basic and acidic residues" evidence="12">
    <location>
        <begin position="439"/>
        <end position="449"/>
    </location>
</feature>
<feature type="compositionally biased region" description="Basic and acidic residues" evidence="12">
    <location>
        <begin position="591"/>
        <end position="600"/>
    </location>
</feature>
<feature type="compositionally biased region" description="Low complexity" evidence="12">
    <location>
        <begin position="716"/>
        <end position="725"/>
    </location>
</feature>
<keyword evidence="8" id="KW-0010">Activator</keyword>
<dbReference type="InterPro" id="IPR015010">
    <property type="entry name" value="TERF2IP_Myb"/>
</dbReference>
<reference evidence="13 14" key="1">
    <citation type="submission" date="2019-06" db="EMBL/GenBank/DDBJ databases">
        <authorList>
            <person name="Palmer J.M."/>
        </authorList>
    </citation>
    <scope>NUCLEOTIDE SEQUENCE [LARGE SCALE GENOMIC DNA]</scope>
    <source>
        <strain evidence="13 14">TWF191</strain>
    </source>
</reference>
<feature type="region of interest" description="Disordered" evidence="12">
    <location>
        <begin position="1075"/>
        <end position="1136"/>
    </location>
</feature>
<feature type="region of interest" description="Disordered" evidence="12">
    <location>
        <begin position="745"/>
        <end position="896"/>
    </location>
</feature>
<evidence type="ECO:0000256" key="12">
    <source>
        <dbReference type="SAM" id="MobiDB-lite"/>
    </source>
</evidence>
<proteinExistence type="inferred from homology"/>
<evidence type="ECO:0000256" key="4">
    <source>
        <dbReference type="ARBA" id="ARBA00017805"/>
    </source>
</evidence>
<dbReference type="Pfam" id="PF11626">
    <property type="entry name" value="Rap1_C"/>
    <property type="match status" value="1"/>
</dbReference>
<dbReference type="AlphaFoldDB" id="A0A6G1M0Y6"/>
<comment type="similarity">
    <text evidence="3">Belongs to the RAP1 family.</text>
</comment>
<dbReference type="Gene3D" id="1.10.10.60">
    <property type="entry name" value="Homeodomain-like"/>
    <property type="match status" value="1"/>
</dbReference>
<dbReference type="Proteomes" id="UP000483672">
    <property type="component" value="Unassembled WGS sequence"/>
</dbReference>
<gene>
    <name evidence="13" type="ORF">TWF191_009323</name>
</gene>
<name>A0A6G1M0Y6_ORBOL</name>
<dbReference type="InterPro" id="IPR039595">
    <property type="entry name" value="TE2IP/Rap1"/>
</dbReference>
<evidence type="ECO:0000256" key="9">
    <source>
        <dbReference type="ARBA" id="ARBA00023163"/>
    </source>
</evidence>
<dbReference type="InterPro" id="IPR021661">
    <property type="entry name" value="Rap1_C"/>
</dbReference>
<dbReference type="PROSITE" id="PS50172">
    <property type="entry name" value="BRCT"/>
    <property type="match status" value="1"/>
</dbReference>
<evidence type="ECO:0000256" key="11">
    <source>
        <dbReference type="ARBA" id="ARBA00032471"/>
    </source>
</evidence>
<feature type="region of interest" description="Disordered" evidence="12">
    <location>
        <begin position="463"/>
        <end position="727"/>
    </location>
</feature>
<dbReference type="EMBL" id="WIPF01000068">
    <property type="protein sequence ID" value="KAF3215344.1"/>
    <property type="molecule type" value="Genomic_DNA"/>
</dbReference>
<evidence type="ECO:0000256" key="6">
    <source>
        <dbReference type="ARBA" id="ARBA00022895"/>
    </source>
</evidence>
<keyword evidence="7" id="KW-0805">Transcription regulation</keyword>
<evidence type="ECO:0000313" key="14">
    <source>
        <dbReference type="Proteomes" id="UP000483672"/>
    </source>
</evidence>
<dbReference type="InterPro" id="IPR009057">
    <property type="entry name" value="Homeodomain-like_sf"/>
</dbReference>
<dbReference type="Pfam" id="PF16589">
    <property type="entry name" value="BRCT_2"/>
    <property type="match status" value="1"/>
</dbReference>
<dbReference type="InterPro" id="IPR036420">
    <property type="entry name" value="BRCT_dom_sf"/>
</dbReference>
<dbReference type="GO" id="GO:0031848">
    <property type="term" value="P:protection from non-homologous end joining at telomere"/>
    <property type="evidence" value="ECO:0007669"/>
    <property type="project" value="TreeGrafter"/>
</dbReference>
<dbReference type="PANTHER" id="PTHR16466">
    <property type="entry name" value="TELOMERE REPEAT-BINDING FACTOR 2-INTERACTING PROTEIN 1"/>
    <property type="match status" value="1"/>
</dbReference>
<keyword evidence="5" id="KW-0158">Chromosome</keyword>
<feature type="compositionally biased region" description="Acidic residues" evidence="12">
    <location>
        <begin position="818"/>
        <end position="852"/>
    </location>
</feature>
<evidence type="ECO:0000256" key="8">
    <source>
        <dbReference type="ARBA" id="ARBA00023159"/>
    </source>
</evidence>
<feature type="compositionally biased region" description="Acidic residues" evidence="12">
    <location>
        <begin position="779"/>
        <end position="790"/>
    </location>
</feature>
<feature type="compositionally biased region" description="Acidic residues" evidence="12">
    <location>
        <begin position="294"/>
        <end position="307"/>
    </location>
</feature>
<dbReference type="InterPro" id="IPR001357">
    <property type="entry name" value="BRCT_dom"/>
</dbReference>
<dbReference type="Gene3D" id="3.40.50.10190">
    <property type="entry name" value="BRCT domain"/>
    <property type="match status" value="1"/>
</dbReference>
<sequence length="1136" mass="127572">MSDDGDDIPPERDDRLFSGLSFFLTSLCPTRDYFRKLLETNGGKICKTDRSADLIISDHLKSQGNVQKAVSYKWIVACVENRELVDTENFFISALQSKSQSTSKKPAKKSASSIRTQIAAVEPLGGFRPPGGRVPFTQQDDNILLWWIEKEAKLSGNKSYQELASWCTRHGWQGWRERWVKKLSKEKKYARGPKPDPDFDITKVPGWKRGIHRPGDGASTSLGRDDDETDSEGEMDMRPEHVAAITENLPGLLKARSQDEIEDIFVRIADRFPERSIDEFKEFYYKELLPRFEEGDETQSEGEEAGPEETTAAQEEELEEEVEEELRVEEVETPRLVVGRFSIREQRSLFAQFDDIVWADSKEEQLQVCRSVADEFGLHSAEQLLEFALTKMKPVIKRLKGKGKVELRDLEQAVLKSLVDFESPSKAPAPGKTSIRSPIKKDQSPKKQEVRFEKLETPVRVQRGVRSQFRRRSTSSSDKLIFSTPKVPSPIKQTKKAAQTPPSGQVLVYSPEIPTQLPPESSPIEPSSFHTPATSKTNKVVTGSSVSVRRAPPSIPGSPGTPTPRPRVLVKSLSLLEDDPIPSESSLNPDPLKRFTESIQEHLNSSEGPRKVPPSSPPGMVPSSVLHNLPPQSPPKQPAAPYSSFYSSNFDESEEMPYKKPLRAAVSSVQKHVKPPSSQPSTVKRRKTGSSNHQELVVESTPEHKLSPLPILDPVSSSIGPSSPIDLHRQQRGYSQMLSPLAYKSSVRKRKAEERYREITPPLASQEIEVGDRRPDSQDTIEEEHEEEATVIDADFVMIKEEDVEPYYERHARNEVNETSDADRTEEEFDDDETQDEEQSPRDDETEEEEVGIEINHAEMQIDDYETEEEEGGEEDLEQGVDEEYVSENDRWEEEADPMEMDSLTNRNLGILNDNSPVIAGRQSVTPVIPEDSDDISNRSRTQTASESPGPMSQLSVRAADSLVDGITARFSKQYNLEEGAVGLVIYATSCNEDLMHIVLQQLAEYQEEYGTLAGFKWPVMKGIWTIEDDKAVNNEAPAEDIERAFNKHGEKLMLARWDWLAGIGETQMSNLRSVADTEGSVTPGRRSPAYDGLLAPSRENSVAPEDFETPHDLGLERSDESLDVDATPTPRPKRR</sequence>
<feature type="compositionally biased region" description="Pro residues" evidence="12">
    <location>
        <begin position="553"/>
        <end position="565"/>
    </location>
</feature>
<feature type="region of interest" description="Disordered" evidence="12">
    <location>
        <begin position="291"/>
        <end position="323"/>
    </location>
</feature>
<evidence type="ECO:0000256" key="3">
    <source>
        <dbReference type="ARBA" id="ARBA00010467"/>
    </source>
</evidence>
<feature type="compositionally biased region" description="Basic and acidic residues" evidence="12">
    <location>
        <begin position="807"/>
        <end position="816"/>
    </location>
</feature>
<dbReference type="Gene3D" id="1.10.10.2170">
    <property type="match status" value="1"/>
</dbReference>
<keyword evidence="9" id="KW-0804">Transcription</keyword>
<evidence type="ECO:0000256" key="2">
    <source>
        <dbReference type="ARBA" id="ARBA00004574"/>
    </source>
</evidence>
<comment type="subcellular location">
    <subcellularLocation>
        <location evidence="2">Chromosome</location>
        <location evidence="2">Telomere</location>
    </subcellularLocation>
    <subcellularLocation>
        <location evidence="1">Nucleus</location>
    </subcellularLocation>
</comment>